<keyword evidence="3 5" id="KW-1133">Transmembrane helix</keyword>
<protein>
    <recommendedName>
        <fullName evidence="6">Major facilitator superfamily (MFS) profile domain-containing protein</fullName>
    </recommendedName>
</protein>
<dbReference type="PANTHER" id="PTHR23503">
    <property type="entry name" value="SOLUTE CARRIER FAMILY 2"/>
    <property type="match status" value="1"/>
</dbReference>
<reference evidence="7 8" key="2">
    <citation type="journal article" date="2019" name="G3 (Bethesda)">
        <title>Hybrid Assembly of the Genome of the Entomopathogenic Nematode Steinernema carpocapsae Identifies the X-Chromosome.</title>
        <authorList>
            <person name="Serra L."/>
            <person name="Macchietto M."/>
            <person name="Macias-Munoz A."/>
            <person name="McGill C.J."/>
            <person name="Rodriguez I.M."/>
            <person name="Rodriguez B."/>
            <person name="Murad R."/>
            <person name="Mortazavi A."/>
        </authorList>
    </citation>
    <scope>NUCLEOTIDE SEQUENCE [LARGE SCALE GENOMIC DNA]</scope>
    <source>
        <strain evidence="7 8">ALL</strain>
    </source>
</reference>
<feature type="transmembrane region" description="Helical" evidence="5">
    <location>
        <begin position="332"/>
        <end position="351"/>
    </location>
</feature>
<name>A0A4U5MG78_STECR</name>
<evidence type="ECO:0000256" key="2">
    <source>
        <dbReference type="ARBA" id="ARBA00022692"/>
    </source>
</evidence>
<evidence type="ECO:0000259" key="6">
    <source>
        <dbReference type="PROSITE" id="PS50850"/>
    </source>
</evidence>
<dbReference type="SUPFAM" id="SSF103473">
    <property type="entry name" value="MFS general substrate transporter"/>
    <property type="match status" value="1"/>
</dbReference>
<evidence type="ECO:0000256" key="4">
    <source>
        <dbReference type="ARBA" id="ARBA00023136"/>
    </source>
</evidence>
<evidence type="ECO:0000256" key="3">
    <source>
        <dbReference type="ARBA" id="ARBA00022989"/>
    </source>
</evidence>
<dbReference type="PROSITE" id="PS50850">
    <property type="entry name" value="MFS"/>
    <property type="match status" value="1"/>
</dbReference>
<dbReference type="OrthoDB" id="6612291at2759"/>
<dbReference type="GO" id="GO:0015149">
    <property type="term" value="F:hexose transmembrane transporter activity"/>
    <property type="evidence" value="ECO:0007669"/>
    <property type="project" value="TreeGrafter"/>
</dbReference>
<feature type="transmembrane region" description="Helical" evidence="5">
    <location>
        <begin position="308"/>
        <end position="325"/>
    </location>
</feature>
<sequence length="517" mass="57623">MFPWILAYVIFVHGFFSNSNVILTSMFNSLAAPLHDLFNASVRQHYGVTLDDKGMSLVISILPNFELLGNLLSVIVIVPQMDSFGRRFAAVYIRLFFTISSCTVFIVSNYAQSIEAYACGQFLLGFVHPTKMMVMKLYLSECVPRQYRAFIAIAVGSFVIFSNLFASFLSLPSILGTPISWRYIPLICAFIEVAYFLLAFRLPESPKWLMAKKKPVMHVISSISFYHGKSVDIPEVMREIQDEIDLTGKDKLSLIDILKDRTFRSVFSIIFAASLMSALSITIIGQFYTNTLLLQYGYVMETALKVSMINQMLFLPVIFAMPFLFERIGRRPLFLFSGLASILNVVAYFAAQTLFDLNGPNTLSMALGACAIFLSSLAVITGLTITYVVLIADLLPPSAKVVISQFVLAVNLLAQIPAVFLFPNLISTLGSYGFLPFLVIQIALLSYIFKTLPETKLRPVASNVHHMNVSETPRKQSGISCRQRSSLGSSLDSCDENQAMRPVMTNWKSYGSTNVTM</sequence>
<evidence type="ECO:0000313" key="7">
    <source>
        <dbReference type="EMBL" id="TKR67973.1"/>
    </source>
</evidence>
<dbReference type="InterPro" id="IPR045263">
    <property type="entry name" value="GLUT"/>
</dbReference>
<feature type="transmembrane region" description="Helical" evidence="5">
    <location>
        <begin position="55"/>
        <end position="78"/>
    </location>
</feature>
<comment type="subcellular location">
    <subcellularLocation>
        <location evidence="1">Membrane</location>
        <topology evidence="1">Multi-pass membrane protein</topology>
    </subcellularLocation>
</comment>
<dbReference type="STRING" id="34508.A0A4U5MG78"/>
<feature type="transmembrane region" description="Helical" evidence="5">
    <location>
        <begin position="429"/>
        <end position="449"/>
    </location>
</feature>
<dbReference type="PANTHER" id="PTHR23503:SF123">
    <property type="entry name" value="MAJOR FACILITATOR SUPERFAMILY (MFS) PROFILE DOMAIN-CONTAINING PROTEIN"/>
    <property type="match status" value="1"/>
</dbReference>
<gene>
    <name evidence="7" type="ORF">L596_024035</name>
</gene>
<dbReference type="Gene3D" id="1.20.1250.20">
    <property type="entry name" value="MFS general substrate transporter like domains"/>
    <property type="match status" value="1"/>
</dbReference>
<feature type="transmembrane region" description="Helical" evidence="5">
    <location>
        <begin position="90"/>
        <end position="108"/>
    </location>
</feature>
<proteinExistence type="predicted"/>
<feature type="domain" description="Major facilitator superfamily (MFS) profile" evidence="6">
    <location>
        <begin position="6"/>
        <end position="456"/>
    </location>
</feature>
<feature type="transmembrane region" description="Helical" evidence="5">
    <location>
        <begin position="266"/>
        <end position="288"/>
    </location>
</feature>
<dbReference type="InterPro" id="IPR036259">
    <property type="entry name" value="MFS_trans_sf"/>
</dbReference>
<feature type="transmembrane region" description="Helical" evidence="5">
    <location>
        <begin position="147"/>
        <end position="171"/>
    </location>
</feature>
<dbReference type="Pfam" id="PF00083">
    <property type="entry name" value="Sugar_tr"/>
    <property type="match status" value="1"/>
</dbReference>
<reference evidence="7 8" key="1">
    <citation type="journal article" date="2015" name="Genome Biol.">
        <title>Comparative genomics of Steinernema reveals deeply conserved gene regulatory networks.</title>
        <authorList>
            <person name="Dillman A.R."/>
            <person name="Macchietto M."/>
            <person name="Porter C.F."/>
            <person name="Rogers A."/>
            <person name="Williams B."/>
            <person name="Antoshechkin I."/>
            <person name="Lee M.M."/>
            <person name="Goodwin Z."/>
            <person name="Lu X."/>
            <person name="Lewis E.E."/>
            <person name="Goodrich-Blair H."/>
            <person name="Stock S.P."/>
            <person name="Adams B.J."/>
            <person name="Sternberg P.W."/>
            <person name="Mortazavi A."/>
        </authorList>
    </citation>
    <scope>NUCLEOTIDE SEQUENCE [LARGE SCALE GENOMIC DNA]</scope>
    <source>
        <strain evidence="7 8">ALL</strain>
    </source>
</reference>
<dbReference type="AlphaFoldDB" id="A0A4U5MG78"/>
<organism evidence="7 8">
    <name type="scientific">Steinernema carpocapsae</name>
    <name type="common">Entomopathogenic nematode</name>
    <dbReference type="NCBI Taxonomy" id="34508"/>
    <lineage>
        <taxon>Eukaryota</taxon>
        <taxon>Metazoa</taxon>
        <taxon>Ecdysozoa</taxon>
        <taxon>Nematoda</taxon>
        <taxon>Chromadorea</taxon>
        <taxon>Rhabditida</taxon>
        <taxon>Tylenchina</taxon>
        <taxon>Panagrolaimomorpha</taxon>
        <taxon>Strongyloidoidea</taxon>
        <taxon>Steinernematidae</taxon>
        <taxon>Steinernema</taxon>
    </lineage>
</organism>
<accession>A0A4U5MG78</accession>
<comment type="caution">
    <text evidence="7">The sequence shown here is derived from an EMBL/GenBank/DDBJ whole genome shotgun (WGS) entry which is preliminary data.</text>
</comment>
<evidence type="ECO:0000256" key="1">
    <source>
        <dbReference type="ARBA" id="ARBA00004141"/>
    </source>
</evidence>
<evidence type="ECO:0000256" key="5">
    <source>
        <dbReference type="SAM" id="Phobius"/>
    </source>
</evidence>
<keyword evidence="4 5" id="KW-0472">Membrane</keyword>
<feature type="transmembrane region" description="Helical" evidence="5">
    <location>
        <begin position="183"/>
        <end position="203"/>
    </location>
</feature>
<dbReference type="InterPro" id="IPR005828">
    <property type="entry name" value="MFS_sugar_transport-like"/>
</dbReference>
<keyword evidence="8" id="KW-1185">Reference proteome</keyword>
<dbReference type="Proteomes" id="UP000298663">
    <property type="component" value="Unassembled WGS sequence"/>
</dbReference>
<feature type="transmembrane region" description="Helical" evidence="5">
    <location>
        <begin position="114"/>
        <end position="135"/>
    </location>
</feature>
<dbReference type="InterPro" id="IPR020846">
    <property type="entry name" value="MFS_dom"/>
</dbReference>
<evidence type="ECO:0000313" key="8">
    <source>
        <dbReference type="Proteomes" id="UP000298663"/>
    </source>
</evidence>
<dbReference type="EMBL" id="AZBU02000008">
    <property type="protein sequence ID" value="TKR67973.1"/>
    <property type="molecule type" value="Genomic_DNA"/>
</dbReference>
<keyword evidence="2 5" id="KW-0812">Transmembrane</keyword>
<feature type="transmembrane region" description="Helical" evidence="5">
    <location>
        <begin position="363"/>
        <end position="390"/>
    </location>
</feature>
<feature type="transmembrane region" description="Helical" evidence="5">
    <location>
        <begin position="402"/>
        <end position="423"/>
    </location>
</feature>
<dbReference type="GO" id="GO:0016020">
    <property type="term" value="C:membrane"/>
    <property type="evidence" value="ECO:0007669"/>
    <property type="project" value="UniProtKB-SubCell"/>
</dbReference>